<dbReference type="RefSeq" id="WP_191210313.1">
    <property type="nucleotide sequence ID" value="NZ_BAABKL010000050.1"/>
</dbReference>
<comment type="caution">
    <text evidence="2">The sequence shown here is derived from an EMBL/GenBank/DDBJ whole genome shotgun (WGS) entry which is preliminary data.</text>
</comment>
<evidence type="ECO:0000313" key="3">
    <source>
        <dbReference type="Proteomes" id="UP000632289"/>
    </source>
</evidence>
<evidence type="ECO:0000313" key="2">
    <source>
        <dbReference type="EMBL" id="MBD3933029.1"/>
    </source>
</evidence>
<sequence length="111" mass="11738">MNDPGPNPVRALADGEAELAVVLRLRWDDVTALGREASRLAARLERPVTLDEAVSHRLRARDSYAPAVLDGSRTGTAPQASALGSSRSPSEQANEVIGKISSQATPAAPRR</sequence>
<dbReference type="AlphaFoldDB" id="A0A927IDU7"/>
<feature type="region of interest" description="Disordered" evidence="1">
    <location>
        <begin position="63"/>
        <end position="111"/>
    </location>
</feature>
<gene>
    <name evidence="2" type="ORF">IF129_15900</name>
</gene>
<protein>
    <submittedName>
        <fullName evidence="2">Uncharacterized protein</fullName>
    </submittedName>
</protein>
<organism evidence="2 3">
    <name type="scientific">Streptomyces chumphonensis</name>
    <dbReference type="NCBI Taxonomy" id="1214925"/>
    <lineage>
        <taxon>Bacteria</taxon>
        <taxon>Bacillati</taxon>
        <taxon>Actinomycetota</taxon>
        <taxon>Actinomycetes</taxon>
        <taxon>Kitasatosporales</taxon>
        <taxon>Streptomycetaceae</taxon>
        <taxon>Streptomyces</taxon>
    </lineage>
</organism>
<proteinExistence type="predicted"/>
<keyword evidence="3" id="KW-1185">Reference proteome</keyword>
<reference evidence="2" key="1">
    <citation type="submission" date="2020-09" db="EMBL/GenBank/DDBJ databases">
        <title>Secondary metabolite and genome analysis of marine Streptomyces chumphonensis KK1-2T.</title>
        <authorList>
            <person name="Phongsopitanun W."/>
            <person name="Kanchanasin P."/>
            <person name="Pittayakhajonwut P."/>
            <person name="Suwanborirux K."/>
            <person name="Tanasupawat S."/>
        </authorList>
    </citation>
    <scope>NUCLEOTIDE SEQUENCE</scope>
    <source>
        <strain evidence="2">KK1-2</strain>
    </source>
</reference>
<evidence type="ECO:0000256" key="1">
    <source>
        <dbReference type="SAM" id="MobiDB-lite"/>
    </source>
</evidence>
<dbReference type="Proteomes" id="UP000632289">
    <property type="component" value="Unassembled WGS sequence"/>
</dbReference>
<dbReference type="EMBL" id="JACXYU010000007">
    <property type="protein sequence ID" value="MBD3933029.1"/>
    <property type="molecule type" value="Genomic_DNA"/>
</dbReference>
<feature type="compositionally biased region" description="Polar residues" evidence="1">
    <location>
        <begin position="73"/>
        <end position="93"/>
    </location>
</feature>
<accession>A0A927IDU7</accession>
<name>A0A927IDU7_9ACTN</name>